<name>A0A937USE4_9ACTN</name>
<dbReference type="Proteomes" id="UP000604475">
    <property type="component" value="Unassembled WGS sequence"/>
</dbReference>
<dbReference type="SUPFAM" id="SSF54001">
    <property type="entry name" value="Cysteine proteinases"/>
    <property type="match status" value="1"/>
</dbReference>
<feature type="region of interest" description="Disordered" evidence="5">
    <location>
        <begin position="1"/>
        <end position="30"/>
    </location>
</feature>
<dbReference type="PANTHER" id="PTHR47053:SF1">
    <property type="entry name" value="MUREIN DD-ENDOPEPTIDASE MEPH-RELATED"/>
    <property type="match status" value="1"/>
</dbReference>
<sequence length="337" mass="35426">MWPRRDPGARSRRDEAAKGPARRRTTEPRRRAATVVLLAGGTLATSMTGFAAATSDVPDDGQPAADAITRASMLGNQRTPASEPADLALAAEVANPTQQFTSLTLTPDKTTISPNDQVTFTVHAAAAMTGAPVANEQVNIVVVTGSRWSTTATLRTDDAGEARISARLLSTTTVTAVFDGGTMLRPSVAGAATVVVRAPAASGTAEAGRGGAGSVTALPGSTIGAKAVYLASLQKGKPYVYGAAGPYAFDCSGFAQYIYKQLGRYLPRTAQQQFYATIRVPQSAKQPGDLIFFGTPDNITHMGIYAGNGYMWAAPRTGDYVKYQQIYTSDYYVGRVL</sequence>
<dbReference type="InterPro" id="IPR038765">
    <property type="entry name" value="Papain-like_cys_pep_sf"/>
</dbReference>
<evidence type="ECO:0000313" key="7">
    <source>
        <dbReference type="EMBL" id="MBL7632387.1"/>
    </source>
</evidence>
<dbReference type="AlphaFoldDB" id="A0A937USE4"/>
<dbReference type="PANTHER" id="PTHR47053">
    <property type="entry name" value="MUREIN DD-ENDOPEPTIDASE MEPH-RELATED"/>
    <property type="match status" value="1"/>
</dbReference>
<dbReference type="PROSITE" id="PS51935">
    <property type="entry name" value="NLPC_P60"/>
    <property type="match status" value="1"/>
</dbReference>
<gene>
    <name evidence="7" type="ORF">I7412_35580</name>
</gene>
<reference evidence="7" key="1">
    <citation type="submission" date="2020-12" db="EMBL/GenBank/DDBJ databases">
        <title>Genomic characterization of non-nitrogen-fixing Frankia strains.</title>
        <authorList>
            <person name="Carlos-Shanley C."/>
            <person name="Guerra T."/>
            <person name="Hahn D."/>
        </authorList>
    </citation>
    <scope>NUCLEOTIDE SEQUENCE</scope>
    <source>
        <strain evidence="7">CN6</strain>
    </source>
</reference>
<dbReference type="GO" id="GO:0006508">
    <property type="term" value="P:proteolysis"/>
    <property type="evidence" value="ECO:0007669"/>
    <property type="project" value="UniProtKB-KW"/>
</dbReference>
<comment type="similarity">
    <text evidence="1">Belongs to the peptidase C40 family.</text>
</comment>
<dbReference type="EMBL" id="JAEACQ010000317">
    <property type="protein sequence ID" value="MBL7632387.1"/>
    <property type="molecule type" value="Genomic_DNA"/>
</dbReference>
<keyword evidence="3" id="KW-0378">Hydrolase</keyword>
<organism evidence="7 8">
    <name type="scientific">Frankia nepalensis</name>
    <dbReference type="NCBI Taxonomy" id="1836974"/>
    <lineage>
        <taxon>Bacteria</taxon>
        <taxon>Bacillati</taxon>
        <taxon>Actinomycetota</taxon>
        <taxon>Actinomycetes</taxon>
        <taxon>Frankiales</taxon>
        <taxon>Frankiaceae</taxon>
        <taxon>Frankia</taxon>
    </lineage>
</organism>
<evidence type="ECO:0000256" key="3">
    <source>
        <dbReference type="ARBA" id="ARBA00022801"/>
    </source>
</evidence>
<dbReference type="InterPro" id="IPR000064">
    <property type="entry name" value="NLP_P60_dom"/>
</dbReference>
<dbReference type="GO" id="GO:0008234">
    <property type="term" value="F:cysteine-type peptidase activity"/>
    <property type="evidence" value="ECO:0007669"/>
    <property type="project" value="UniProtKB-KW"/>
</dbReference>
<protein>
    <submittedName>
        <fullName evidence="7">C40 family peptidase</fullName>
    </submittedName>
</protein>
<feature type="domain" description="NlpC/P60" evidence="6">
    <location>
        <begin position="221"/>
        <end position="337"/>
    </location>
</feature>
<comment type="caution">
    <text evidence="7">The sequence shown here is derived from an EMBL/GenBank/DDBJ whole genome shotgun (WGS) entry which is preliminary data.</text>
</comment>
<evidence type="ECO:0000256" key="4">
    <source>
        <dbReference type="ARBA" id="ARBA00022807"/>
    </source>
</evidence>
<dbReference type="Gene3D" id="2.60.40.1120">
    <property type="entry name" value="Carboxypeptidase-like, regulatory domain"/>
    <property type="match status" value="1"/>
</dbReference>
<evidence type="ECO:0000256" key="2">
    <source>
        <dbReference type="ARBA" id="ARBA00022670"/>
    </source>
</evidence>
<evidence type="ECO:0000256" key="5">
    <source>
        <dbReference type="SAM" id="MobiDB-lite"/>
    </source>
</evidence>
<proteinExistence type="inferred from homology"/>
<dbReference type="Pfam" id="PF00877">
    <property type="entry name" value="NLPC_P60"/>
    <property type="match status" value="1"/>
</dbReference>
<dbReference type="Gene3D" id="3.90.1720.10">
    <property type="entry name" value="endopeptidase domain like (from Nostoc punctiforme)"/>
    <property type="match status" value="1"/>
</dbReference>
<evidence type="ECO:0000259" key="6">
    <source>
        <dbReference type="PROSITE" id="PS51935"/>
    </source>
</evidence>
<dbReference type="InterPro" id="IPR051202">
    <property type="entry name" value="Peptidase_C40"/>
</dbReference>
<keyword evidence="4" id="KW-0788">Thiol protease</keyword>
<feature type="compositionally biased region" description="Basic and acidic residues" evidence="5">
    <location>
        <begin position="1"/>
        <end position="17"/>
    </location>
</feature>
<keyword evidence="8" id="KW-1185">Reference proteome</keyword>
<accession>A0A937USE4</accession>
<keyword evidence="2" id="KW-0645">Protease</keyword>
<evidence type="ECO:0000313" key="8">
    <source>
        <dbReference type="Proteomes" id="UP000604475"/>
    </source>
</evidence>
<evidence type="ECO:0000256" key="1">
    <source>
        <dbReference type="ARBA" id="ARBA00007074"/>
    </source>
</evidence>